<accession>A0A0B7BR27</accession>
<name>A0A0B7BR27_9EUPU</name>
<organism evidence="1">
    <name type="scientific">Arion vulgaris</name>
    <dbReference type="NCBI Taxonomy" id="1028688"/>
    <lineage>
        <taxon>Eukaryota</taxon>
        <taxon>Metazoa</taxon>
        <taxon>Spiralia</taxon>
        <taxon>Lophotrochozoa</taxon>
        <taxon>Mollusca</taxon>
        <taxon>Gastropoda</taxon>
        <taxon>Heterobranchia</taxon>
        <taxon>Euthyneura</taxon>
        <taxon>Panpulmonata</taxon>
        <taxon>Eupulmonata</taxon>
        <taxon>Stylommatophora</taxon>
        <taxon>Helicina</taxon>
        <taxon>Arionoidea</taxon>
        <taxon>Arionidae</taxon>
        <taxon>Arion</taxon>
    </lineage>
</organism>
<dbReference type="AlphaFoldDB" id="A0A0B7BR27"/>
<dbReference type="EMBL" id="HACG01048462">
    <property type="protein sequence ID" value="CEK95327.1"/>
    <property type="molecule type" value="Transcribed_RNA"/>
</dbReference>
<reference evidence="1" key="1">
    <citation type="submission" date="2014-12" db="EMBL/GenBank/DDBJ databases">
        <title>Insight into the proteome of Arion vulgaris.</title>
        <authorList>
            <person name="Aradska J."/>
            <person name="Bulat T."/>
            <person name="Smidak R."/>
            <person name="Sarate P."/>
            <person name="Gangsoo J."/>
            <person name="Sialana F."/>
            <person name="Bilban M."/>
            <person name="Lubec G."/>
        </authorList>
    </citation>
    <scope>NUCLEOTIDE SEQUENCE</scope>
    <source>
        <tissue evidence="1">Skin</tissue>
    </source>
</reference>
<gene>
    <name evidence="1" type="primary">ORF206464</name>
</gene>
<evidence type="ECO:0000313" key="1">
    <source>
        <dbReference type="EMBL" id="CEK95327.1"/>
    </source>
</evidence>
<protein>
    <submittedName>
        <fullName evidence="1">Uncharacterized protein</fullName>
    </submittedName>
</protein>
<proteinExistence type="predicted"/>
<sequence>MCGVVNTPHTFVVFFCKYWLLGYYEFSDCLVHNTIGVKSRYEVSCQVTASMNLSSV</sequence>
<feature type="non-terminal residue" evidence="1">
    <location>
        <position position="56"/>
    </location>
</feature>